<name>A0A5A7R9S7_STRAF</name>
<keyword evidence="2" id="KW-0808">Transferase</keyword>
<evidence type="ECO:0000256" key="1">
    <source>
        <dbReference type="SAM" id="MobiDB-lite"/>
    </source>
</evidence>
<accession>A0A5A7R9S7</accession>
<dbReference type="EMBL" id="BKCP01010514">
    <property type="protein sequence ID" value="GER53094.1"/>
    <property type="molecule type" value="Genomic_DNA"/>
</dbReference>
<evidence type="ECO:0000313" key="3">
    <source>
        <dbReference type="Proteomes" id="UP000325081"/>
    </source>
</evidence>
<reference evidence="3" key="1">
    <citation type="journal article" date="2019" name="Curr. Biol.">
        <title>Genome Sequence of Striga asiatica Provides Insight into the Evolution of Plant Parasitism.</title>
        <authorList>
            <person name="Yoshida S."/>
            <person name="Kim S."/>
            <person name="Wafula E.K."/>
            <person name="Tanskanen J."/>
            <person name="Kim Y.M."/>
            <person name="Honaas L."/>
            <person name="Yang Z."/>
            <person name="Spallek T."/>
            <person name="Conn C.E."/>
            <person name="Ichihashi Y."/>
            <person name="Cheong K."/>
            <person name="Cui S."/>
            <person name="Der J.P."/>
            <person name="Gundlach H."/>
            <person name="Jiao Y."/>
            <person name="Hori C."/>
            <person name="Ishida J.K."/>
            <person name="Kasahara H."/>
            <person name="Kiba T."/>
            <person name="Kim M.S."/>
            <person name="Koo N."/>
            <person name="Laohavisit A."/>
            <person name="Lee Y.H."/>
            <person name="Lumba S."/>
            <person name="McCourt P."/>
            <person name="Mortimer J.C."/>
            <person name="Mutuku J.M."/>
            <person name="Nomura T."/>
            <person name="Sasaki-Sekimoto Y."/>
            <person name="Seto Y."/>
            <person name="Wang Y."/>
            <person name="Wakatake T."/>
            <person name="Sakakibara H."/>
            <person name="Demura T."/>
            <person name="Yamaguchi S."/>
            <person name="Yoneyama K."/>
            <person name="Manabe R.I."/>
            <person name="Nelson D.C."/>
            <person name="Schulman A.H."/>
            <person name="Timko M.P."/>
            <person name="dePamphilis C.W."/>
            <person name="Choi D."/>
            <person name="Shirasu K."/>
        </authorList>
    </citation>
    <scope>NUCLEOTIDE SEQUENCE [LARGE SCALE GENOMIC DNA]</scope>
    <source>
        <strain evidence="3">cv. UVA1</strain>
    </source>
</reference>
<keyword evidence="3" id="KW-1185">Reference proteome</keyword>
<feature type="region of interest" description="Disordered" evidence="1">
    <location>
        <begin position="91"/>
        <end position="112"/>
    </location>
</feature>
<dbReference type="Proteomes" id="UP000325081">
    <property type="component" value="Unassembled WGS sequence"/>
</dbReference>
<dbReference type="AlphaFoldDB" id="A0A5A7R9S7"/>
<feature type="compositionally biased region" description="Polar residues" evidence="1">
    <location>
        <begin position="1"/>
        <end position="16"/>
    </location>
</feature>
<evidence type="ECO:0000313" key="2">
    <source>
        <dbReference type="EMBL" id="GER53094.1"/>
    </source>
</evidence>
<sequence length="112" mass="12755">MLPSQRKPNPSIVNRSDVTRAYPPSPRTTGGTFASLEHLNRRQHHIPFKIYSMSDSFLLLSVSPAALRIQHVTALRSNLWFANLGFIRSEESKGKGRRNERKERGAALLKMR</sequence>
<dbReference type="GO" id="GO:0008483">
    <property type="term" value="F:transaminase activity"/>
    <property type="evidence" value="ECO:0007669"/>
    <property type="project" value="UniProtKB-KW"/>
</dbReference>
<comment type="caution">
    <text evidence="2">The sequence shown here is derived from an EMBL/GenBank/DDBJ whole genome shotgun (WGS) entry which is preliminary data.</text>
</comment>
<gene>
    <name evidence="2" type="ORF">STAS_30582</name>
</gene>
<feature type="region of interest" description="Disordered" evidence="1">
    <location>
        <begin position="1"/>
        <end position="36"/>
    </location>
</feature>
<proteinExistence type="predicted"/>
<protein>
    <submittedName>
        <fullName evidence="2">Histidinol-phosphate aminotransferase</fullName>
    </submittedName>
</protein>
<organism evidence="2 3">
    <name type="scientific">Striga asiatica</name>
    <name type="common">Asiatic witchweed</name>
    <name type="synonym">Buchnera asiatica</name>
    <dbReference type="NCBI Taxonomy" id="4170"/>
    <lineage>
        <taxon>Eukaryota</taxon>
        <taxon>Viridiplantae</taxon>
        <taxon>Streptophyta</taxon>
        <taxon>Embryophyta</taxon>
        <taxon>Tracheophyta</taxon>
        <taxon>Spermatophyta</taxon>
        <taxon>Magnoliopsida</taxon>
        <taxon>eudicotyledons</taxon>
        <taxon>Gunneridae</taxon>
        <taxon>Pentapetalae</taxon>
        <taxon>asterids</taxon>
        <taxon>lamiids</taxon>
        <taxon>Lamiales</taxon>
        <taxon>Orobanchaceae</taxon>
        <taxon>Buchnereae</taxon>
        <taxon>Striga</taxon>
    </lineage>
</organism>
<keyword evidence="2" id="KW-0032">Aminotransferase</keyword>